<reference evidence="1" key="1">
    <citation type="submission" date="2013-12" db="EMBL/GenBank/DDBJ databases">
        <title>A Varibaculum cambriense genome reconstructed from a premature infant gut community with otherwise low bacterial novelty that shifts toward anaerobic metabolism during the third week of life.</title>
        <authorList>
            <person name="Brown C.T."/>
            <person name="Sharon I."/>
            <person name="Thomas B.C."/>
            <person name="Castelle C.J."/>
            <person name="Morowitz M.J."/>
            <person name="Banfield J.F."/>
        </authorList>
    </citation>
    <scope>NUCLEOTIDE SEQUENCE</scope>
</reference>
<feature type="non-terminal residue" evidence="1">
    <location>
        <position position="21"/>
    </location>
</feature>
<proteinExistence type="predicted"/>
<organism evidence="1">
    <name type="scientific">human gut metagenome</name>
    <dbReference type="NCBI Taxonomy" id="408170"/>
    <lineage>
        <taxon>unclassified sequences</taxon>
        <taxon>metagenomes</taxon>
        <taxon>organismal metagenomes</taxon>
    </lineage>
</organism>
<accession>W1Y5Z0</accession>
<comment type="caution">
    <text evidence="1">The sequence shown here is derived from an EMBL/GenBank/DDBJ whole genome shotgun (WGS) entry which is preliminary data.</text>
</comment>
<gene>
    <name evidence="1" type="ORF">Q604_UNBC07856G0001</name>
</gene>
<dbReference type="EMBL" id="AZMM01007856">
    <property type="protein sequence ID" value="ETJ37968.1"/>
    <property type="molecule type" value="Genomic_DNA"/>
</dbReference>
<name>W1Y5Z0_9ZZZZ</name>
<protein>
    <submittedName>
        <fullName evidence="1">Uncharacterized protein</fullName>
    </submittedName>
</protein>
<dbReference type="AlphaFoldDB" id="W1Y5Z0"/>
<evidence type="ECO:0000313" key="1">
    <source>
        <dbReference type="EMBL" id="ETJ37968.1"/>
    </source>
</evidence>
<sequence length="21" mass="2330">MAIVTGLLVFNVNRTGIIERL</sequence>